<evidence type="ECO:0000256" key="5">
    <source>
        <dbReference type="ARBA" id="ARBA00023125"/>
    </source>
</evidence>
<dbReference type="GO" id="GO:0016887">
    <property type="term" value="F:ATP hydrolysis activity"/>
    <property type="evidence" value="ECO:0007669"/>
    <property type="project" value="InterPro"/>
</dbReference>
<dbReference type="STRING" id="465721.ACG33_07005"/>
<comment type="subcellular location">
    <subcellularLocation>
        <location evidence="6">Cytoplasm</location>
    </subcellularLocation>
</comment>
<dbReference type="GO" id="GO:0007059">
    <property type="term" value="P:chromosome segregation"/>
    <property type="evidence" value="ECO:0007669"/>
    <property type="project" value="UniProtKB-UniRule"/>
</dbReference>
<evidence type="ECO:0000259" key="8">
    <source>
        <dbReference type="Pfam" id="PF06470"/>
    </source>
</evidence>
<dbReference type="InterPro" id="IPR024704">
    <property type="entry name" value="SMC"/>
</dbReference>
<comment type="similarity">
    <text evidence="6">Belongs to the SMC family.</text>
</comment>
<dbReference type="GO" id="GO:0007062">
    <property type="term" value="P:sister chromatid cohesion"/>
    <property type="evidence" value="ECO:0007669"/>
    <property type="project" value="InterPro"/>
</dbReference>
<dbReference type="Proteomes" id="UP000070250">
    <property type="component" value="Chromosome"/>
</dbReference>
<dbReference type="PIRSF" id="PIRSF005719">
    <property type="entry name" value="SMC"/>
    <property type="match status" value="1"/>
</dbReference>
<keyword evidence="3 6" id="KW-0067">ATP-binding</keyword>
<dbReference type="InterPro" id="IPR027417">
    <property type="entry name" value="P-loop_NTPase"/>
</dbReference>
<dbReference type="NCBIfam" id="TIGR02168">
    <property type="entry name" value="SMC_prok_B"/>
    <property type="match status" value="1"/>
</dbReference>
<feature type="coiled-coil region" evidence="6">
    <location>
        <begin position="784"/>
        <end position="926"/>
    </location>
</feature>
<comment type="subunit">
    <text evidence="6">Homodimer.</text>
</comment>
<dbReference type="GO" id="GO:0005524">
    <property type="term" value="F:ATP binding"/>
    <property type="evidence" value="ECO:0007669"/>
    <property type="project" value="UniProtKB-UniRule"/>
</dbReference>
<keyword evidence="10" id="KW-1185">Reference proteome</keyword>
<feature type="coiled-coil region" evidence="6">
    <location>
        <begin position="654"/>
        <end position="754"/>
    </location>
</feature>
<dbReference type="KEGG" id="sdf:ACG33_07005"/>
<dbReference type="GO" id="GO:0005694">
    <property type="term" value="C:chromosome"/>
    <property type="evidence" value="ECO:0007669"/>
    <property type="project" value="InterPro"/>
</dbReference>
<dbReference type="SUPFAM" id="SSF75553">
    <property type="entry name" value="Smc hinge domain"/>
    <property type="match status" value="1"/>
</dbReference>
<dbReference type="GO" id="GO:0030261">
    <property type="term" value="P:chromosome condensation"/>
    <property type="evidence" value="ECO:0007669"/>
    <property type="project" value="InterPro"/>
</dbReference>
<feature type="binding site" evidence="6">
    <location>
        <begin position="32"/>
        <end position="39"/>
    </location>
    <ligand>
        <name>ATP</name>
        <dbReference type="ChEBI" id="CHEBI:30616"/>
    </ligand>
</feature>
<reference evidence="9 10" key="1">
    <citation type="submission" date="2015-06" db="EMBL/GenBank/DDBJ databases">
        <title>A Comprehensive Approach to Explore the Metabolic and Phylogenetic Diversity of Bacterial Steroid Degradation in the Environment: Testosterone as an Example.</title>
        <authorList>
            <person name="Yang F.-C."/>
            <person name="Chen Y.-L."/>
            <person name="Yu C.-P."/>
            <person name="Tang S.-L."/>
            <person name="Wang P.-H."/>
            <person name="Ismail W."/>
            <person name="Wang C.-H."/>
            <person name="Yang C.-Y."/>
            <person name="Chiang Y.-R."/>
        </authorList>
    </citation>
    <scope>NUCLEOTIDE SEQUENCE [LARGE SCALE GENOMIC DNA]</scope>
    <source>
        <strain evidence="9 10">DSM 18526</strain>
    </source>
</reference>
<evidence type="ECO:0000313" key="9">
    <source>
        <dbReference type="EMBL" id="AMN46848.1"/>
    </source>
</evidence>
<keyword evidence="5 6" id="KW-0238">DNA-binding</keyword>
<organism evidence="9 10">
    <name type="scientific">Steroidobacter denitrificans</name>
    <dbReference type="NCBI Taxonomy" id="465721"/>
    <lineage>
        <taxon>Bacteria</taxon>
        <taxon>Pseudomonadati</taxon>
        <taxon>Pseudomonadota</taxon>
        <taxon>Gammaproteobacteria</taxon>
        <taxon>Steroidobacterales</taxon>
        <taxon>Steroidobacteraceae</taxon>
        <taxon>Steroidobacter</taxon>
    </lineage>
</organism>
<dbReference type="Gene3D" id="3.40.50.300">
    <property type="entry name" value="P-loop containing nucleotide triphosphate hydrolases"/>
    <property type="match status" value="2"/>
</dbReference>
<dbReference type="InterPro" id="IPR036277">
    <property type="entry name" value="SMC_hinge_sf"/>
</dbReference>
<dbReference type="InterPro" id="IPR011890">
    <property type="entry name" value="SMC_prok"/>
</dbReference>
<comment type="function">
    <text evidence="6">Required for chromosome condensation and partitioning.</text>
</comment>
<dbReference type="GO" id="GO:0005737">
    <property type="term" value="C:cytoplasm"/>
    <property type="evidence" value="ECO:0007669"/>
    <property type="project" value="UniProtKB-SubCell"/>
</dbReference>
<dbReference type="SUPFAM" id="SSF52540">
    <property type="entry name" value="P-loop containing nucleoside triphosphate hydrolases"/>
    <property type="match status" value="1"/>
</dbReference>
<dbReference type="GO" id="GO:0003677">
    <property type="term" value="F:DNA binding"/>
    <property type="evidence" value="ECO:0007669"/>
    <property type="project" value="UniProtKB-UniRule"/>
</dbReference>
<feature type="coiled-coil region" evidence="6">
    <location>
        <begin position="398"/>
        <end position="476"/>
    </location>
</feature>
<feature type="domain" description="RecF/RecN/SMC N-terminal" evidence="7">
    <location>
        <begin position="3"/>
        <end position="1151"/>
    </location>
</feature>
<evidence type="ECO:0000256" key="2">
    <source>
        <dbReference type="ARBA" id="ARBA00022741"/>
    </source>
</evidence>
<gene>
    <name evidence="6" type="primary">smc</name>
    <name evidence="9" type="ORF">ACG33_07005</name>
</gene>
<dbReference type="Pfam" id="PF06470">
    <property type="entry name" value="SMC_hinge"/>
    <property type="match status" value="1"/>
</dbReference>
<evidence type="ECO:0000256" key="1">
    <source>
        <dbReference type="ARBA" id="ARBA00022490"/>
    </source>
</evidence>
<keyword evidence="4 6" id="KW-0175">Coiled coil</keyword>
<proteinExistence type="inferred from homology"/>
<dbReference type="AlphaFoldDB" id="A0A127FB67"/>
<dbReference type="GO" id="GO:0006260">
    <property type="term" value="P:DNA replication"/>
    <property type="evidence" value="ECO:0007669"/>
    <property type="project" value="UniProtKB-UniRule"/>
</dbReference>
<dbReference type="InterPro" id="IPR003395">
    <property type="entry name" value="RecF/RecN/SMC_N"/>
</dbReference>
<dbReference type="PANTHER" id="PTHR43977">
    <property type="entry name" value="STRUCTURAL MAINTENANCE OF CHROMOSOMES PROTEIN 3"/>
    <property type="match status" value="1"/>
</dbReference>
<dbReference type="EMBL" id="CP011971">
    <property type="protein sequence ID" value="AMN46848.1"/>
    <property type="molecule type" value="Genomic_DNA"/>
</dbReference>
<evidence type="ECO:0000256" key="4">
    <source>
        <dbReference type="ARBA" id="ARBA00023054"/>
    </source>
</evidence>
<keyword evidence="1 6" id="KW-0963">Cytoplasm</keyword>
<dbReference type="CDD" id="cd03278">
    <property type="entry name" value="ABC_SMC_barmotin"/>
    <property type="match status" value="2"/>
</dbReference>
<dbReference type="InterPro" id="IPR010935">
    <property type="entry name" value="SMC_hinge"/>
</dbReference>
<evidence type="ECO:0000256" key="6">
    <source>
        <dbReference type="HAMAP-Rule" id="MF_01894"/>
    </source>
</evidence>
<accession>A0A127FB67</accession>
<evidence type="ECO:0000313" key="10">
    <source>
        <dbReference type="Proteomes" id="UP000070250"/>
    </source>
</evidence>
<evidence type="ECO:0000259" key="7">
    <source>
        <dbReference type="Pfam" id="PF02463"/>
    </source>
</evidence>
<sequence>MRLSKIKLAGFKSFVDPTAVNFPSNLIGVVGPNGCGKSNIIDAVRWVMGEISAKHLRGDSMADVVFNGSSSRKPVGTASVELVFDNSDGSLGGQYAGFAEVSLKRVVSRDGASAYFLNGARCRRKDITQLFLGTGLGARSYAIIEQGMISRVIEARPEELRGFIEEAAGISKYKERRRETENRISHTRENLDRLNDVREEVEKQLRHLQRQAATARRYQSLKQDERKLTAELLALRLRSLEQDAHGKEGLLSERDTAMQGLIAELRSIEATIETAREEFTEASEALNTVQGRYYQIGAEISRGEQAIAHARELRQRQKRDFEQADQGAQETRLHLTRDQARVDELRTELQELEPNLEAARRCEQASAAALSQAEGAMQDWQERWEAFNRDARAASETTQVERARIEQLEHQLARLAAQRERLAGERAGLSTVELEQRIAALTAEQEQAAARAETTAAQLDEVVQALQRERERERELVATDDRSRRTLQESQGRLLSLEALQRAALGLAQNKVGEWLSAHALDERPRLAQQLVVEPGWERAVETVLGSYLEAVSVDAIDGIAGQIDTLQAGAVSFFRDGAGERHAEDADRLLGRVQGPPALAAFLTGIIAVDTLAQALEKRRDLRAGESVITRDGLWIGREWLRVSRDQDVHAGVIEREQEMRKLRQDVELAARRREAVQDELAQARSALTEHERQRDFLQSEANQLHRAQSERGAKLANALAQTEQMTQRIIRIEAETQELERDHQERTEALAEARGGLQEGMDAMVEFEAIRGRLEPEREVLRQNLGEKRRQAQADRDGAQEVAIKVESKRSALTSISGGFERLQQQLERMLLRREELTRQLAEGEAPLEELAARLEHALQQRMQVEQELSAARHALEEAESRMRSLDQRRLDSEAAVEDARAGLEDVRLAAQALKVRRESLLEQFEATSFDLESVYQEMEPEAGIDAWEKSLAEVGGKIERLGQVNLAAISEFEEQSERKEYLDRQFKDLTDALETLDTAIRKIDRETRSRFQDTFDKVNAGLKDRFPRLFGGGHAYLELAGEDVLNAGVSIMARPPGKRNSTINQLSGGEKALTAVALVFSIFELNPAPFCLLDEVDAPLDDNNVGRFCATVKEMSERVQFIFITHNKTTMELASQLIGVTMNEPGVSRLVAVDVDEAVRMAAM</sequence>
<comment type="domain">
    <text evidence="6">Contains large globular domains required for ATP hydrolysis at each terminus and a third globular domain forming a flexible hinge near the middle of the molecule. These domains are separated by coiled-coil structures.</text>
</comment>
<evidence type="ECO:0000256" key="3">
    <source>
        <dbReference type="ARBA" id="ARBA00022840"/>
    </source>
</evidence>
<dbReference type="OrthoDB" id="9808768at2"/>
<feature type="coiled-coil region" evidence="6">
    <location>
        <begin position="170"/>
        <end position="292"/>
    </location>
</feature>
<protein>
    <recommendedName>
        <fullName evidence="6">Chromosome partition protein Smc</fullName>
    </recommendedName>
</protein>
<dbReference type="Pfam" id="PF02463">
    <property type="entry name" value="SMC_N"/>
    <property type="match status" value="1"/>
</dbReference>
<dbReference type="PATRIC" id="fig|465721.4.peg.1488"/>
<dbReference type="RefSeq" id="WP_066919864.1">
    <property type="nucleotide sequence ID" value="NZ_CP011971.1"/>
</dbReference>
<keyword evidence="2 6" id="KW-0547">Nucleotide-binding</keyword>
<name>A0A127FB67_STEDE</name>
<feature type="domain" description="SMC hinge" evidence="8">
    <location>
        <begin position="525"/>
        <end position="618"/>
    </location>
</feature>
<dbReference type="HAMAP" id="MF_01894">
    <property type="entry name" value="Smc_prok"/>
    <property type="match status" value="1"/>
</dbReference>